<keyword evidence="2" id="KW-1185">Reference proteome</keyword>
<dbReference type="VEuPathDB" id="FungiDB:VP01_4946g2"/>
<comment type="caution">
    <text evidence="1">The sequence shown here is derived from an EMBL/GenBank/DDBJ whole genome shotgun (WGS) entry which is preliminary data.</text>
</comment>
<protein>
    <submittedName>
        <fullName evidence="1">Uncharacterized protein</fullName>
    </submittedName>
</protein>
<dbReference type="AlphaFoldDB" id="A0A0L6UNY5"/>
<dbReference type="Proteomes" id="UP000037035">
    <property type="component" value="Unassembled WGS sequence"/>
</dbReference>
<gene>
    <name evidence="1" type="ORF">VP01_4946g2</name>
</gene>
<dbReference type="EMBL" id="LAVV01010105">
    <property type="protein sequence ID" value="KNZ49545.1"/>
    <property type="molecule type" value="Genomic_DNA"/>
</dbReference>
<name>A0A0L6UNY5_9BASI</name>
<accession>A0A0L6UNY5</accession>
<reference evidence="1 2" key="1">
    <citation type="submission" date="2015-08" db="EMBL/GenBank/DDBJ databases">
        <title>Next Generation Sequencing and Analysis of the Genome of Puccinia sorghi L Schw, the Causal Agent of Maize Common Rust.</title>
        <authorList>
            <person name="Rochi L."/>
            <person name="Burguener G."/>
            <person name="Darino M."/>
            <person name="Turjanski A."/>
            <person name="Kreff E."/>
            <person name="Dieguez M.J."/>
            <person name="Sacco F."/>
        </authorList>
    </citation>
    <scope>NUCLEOTIDE SEQUENCE [LARGE SCALE GENOMIC DNA]</scope>
    <source>
        <strain evidence="1 2">RO10H11247</strain>
    </source>
</reference>
<proteinExistence type="predicted"/>
<evidence type="ECO:0000313" key="2">
    <source>
        <dbReference type="Proteomes" id="UP000037035"/>
    </source>
</evidence>
<sequence length="73" mass="8428">MFGRKSKFEQAHADKSFNQVPFKPISWQIICDKSKLLWQIGKQGNDNQFKNSTAKHGIQDQINCQLIENLHGL</sequence>
<evidence type="ECO:0000313" key="1">
    <source>
        <dbReference type="EMBL" id="KNZ49545.1"/>
    </source>
</evidence>
<organism evidence="1 2">
    <name type="scientific">Puccinia sorghi</name>
    <dbReference type="NCBI Taxonomy" id="27349"/>
    <lineage>
        <taxon>Eukaryota</taxon>
        <taxon>Fungi</taxon>
        <taxon>Dikarya</taxon>
        <taxon>Basidiomycota</taxon>
        <taxon>Pucciniomycotina</taxon>
        <taxon>Pucciniomycetes</taxon>
        <taxon>Pucciniales</taxon>
        <taxon>Pucciniaceae</taxon>
        <taxon>Puccinia</taxon>
    </lineage>
</organism>